<dbReference type="KEGG" id="lyj:FKV23_00320"/>
<evidence type="ECO:0000313" key="4">
    <source>
        <dbReference type="EMBL" id="QDH68730.1"/>
    </source>
</evidence>
<dbReference type="GO" id="GO:0005829">
    <property type="term" value="C:cytosol"/>
    <property type="evidence" value="ECO:0007669"/>
    <property type="project" value="TreeGrafter"/>
</dbReference>
<comment type="similarity">
    <text evidence="1">Belongs to the NAD(P)H dehydrogenase (quinone) family.</text>
</comment>
<accession>A0A514BMY2</accession>
<evidence type="ECO:0000256" key="1">
    <source>
        <dbReference type="ARBA" id="ARBA00006252"/>
    </source>
</evidence>
<keyword evidence="2" id="KW-0560">Oxidoreductase</keyword>
<dbReference type="SUPFAM" id="SSF52218">
    <property type="entry name" value="Flavoproteins"/>
    <property type="match status" value="1"/>
</dbReference>
<dbReference type="Pfam" id="PF02525">
    <property type="entry name" value="Flavodoxin_2"/>
    <property type="match status" value="1"/>
</dbReference>
<dbReference type="InterPro" id="IPR051545">
    <property type="entry name" value="NAD(P)H_dehydrogenase_qn"/>
</dbReference>
<dbReference type="OrthoDB" id="9798454at2"/>
<dbReference type="RefSeq" id="WP_141622073.1">
    <property type="nucleotide sequence ID" value="NZ_CP041242.1"/>
</dbReference>
<reference evidence="4 5" key="1">
    <citation type="submission" date="2019-06" db="EMBL/GenBank/DDBJ databases">
        <title>Lysobacter alkalisoli sp. nov. isolated from saline-alkali soil.</title>
        <authorList>
            <person name="Sun J.-Q."/>
            <person name="Xu L."/>
        </authorList>
    </citation>
    <scope>NUCLEOTIDE SEQUENCE [LARGE SCALE GENOMIC DNA]</scope>
    <source>
        <strain evidence="4 5">SJ-36</strain>
    </source>
</reference>
<evidence type="ECO:0000256" key="2">
    <source>
        <dbReference type="ARBA" id="ARBA00023002"/>
    </source>
</evidence>
<dbReference type="AlphaFoldDB" id="A0A514BMY2"/>
<dbReference type="PANTHER" id="PTHR10204">
    <property type="entry name" value="NAD P H OXIDOREDUCTASE-RELATED"/>
    <property type="match status" value="1"/>
</dbReference>
<dbReference type="InterPro" id="IPR003680">
    <property type="entry name" value="Flavodoxin_fold"/>
</dbReference>
<dbReference type="EMBL" id="CP041242">
    <property type="protein sequence ID" value="QDH68730.1"/>
    <property type="molecule type" value="Genomic_DNA"/>
</dbReference>
<proteinExistence type="inferred from homology"/>
<dbReference type="GO" id="GO:0003955">
    <property type="term" value="F:NAD(P)H dehydrogenase (quinone) activity"/>
    <property type="evidence" value="ECO:0007669"/>
    <property type="project" value="TreeGrafter"/>
</dbReference>
<sequence>MRCLVVTTHPLESSLCQALAAHVVRTLEAAGHTVQREDLYGSGFDPRLSASERAGYYTDYPTDAVVAQMARLQAAEAIVLVFPTWWFGFPAMLKGWFDRVWAPGSAYDHADDYGPIRPRLAGLRRMLAVTTLGSPWWVDRLLMRQPLRRVLKTALVGTCAPQCRFRMLSLYRSERMEPARLASFTRRVERALLRWPR</sequence>
<protein>
    <submittedName>
        <fullName evidence="4">NAD(P)H-dependent oxidoreductase</fullName>
    </submittedName>
</protein>
<evidence type="ECO:0000259" key="3">
    <source>
        <dbReference type="Pfam" id="PF02525"/>
    </source>
</evidence>
<evidence type="ECO:0000313" key="5">
    <source>
        <dbReference type="Proteomes" id="UP000317199"/>
    </source>
</evidence>
<feature type="domain" description="Flavodoxin-like fold" evidence="3">
    <location>
        <begin position="1"/>
        <end position="139"/>
    </location>
</feature>
<dbReference type="Proteomes" id="UP000317199">
    <property type="component" value="Chromosome"/>
</dbReference>
<organism evidence="4 5">
    <name type="scientific">Marilutibacter alkalisoli</name>
    <dbReference type="NCBI Taxonomy" id="2591633"/>
    <lineage>
        <taxon>Bacteria</taxon>
        <taxon>Pseudomonadati</taxon>
        <taxon>Pseudomonadota</taxon>
        <taxon>Gammaproteobacteria</taxon>
        <taxon>Lysobacterales</taxon>
        <taxon>Lysobacteraceae</taxon>
        <taxon>Marilutibacter</taxon>
    </lineage>
</organism>
<dbReference type="PANTHER" id="PTHR10204:SF34">
    <property type="entry name" value="NAD(P)H DEHYDROGENASE [QUINONE] 1 ISOFORM 1"/>
    <property type="match status" value="1"/>
</dbReference>
<dbReference type="Gene3D" id="3.40.50.360">
    <property type="match status" value="1"/>
</dbReference>
<name>A0A514BMY2_9GAMM</name>
<keyword evidence="5" id="KW-1185">Reference proteome</keyword>
<dbReference type="InterPro" id="IPR029039">
    <property type="entry name" value="Flavoprotein-like_sf"/>
</dbReference>
<gene>
    <name evidence="4" type="ORF">FKV23_00320</name>
</gene>